<proteinExistence type="predicted"/>
<name>A0A1M7HQK6_9FLAO</name>
<evidence type="ECO:0000313" key="1">
    <source>
        <dbReference type="EMBL" id="SHM30841.1"/>
    </source>
</evidence>
<dbReference type="RefSeq" id="WP_165601888.1">
    <property type="nucleotide sequence ID" value="NZ_FRBM01000012.1"/>
</dbReference>
<evidence type="ECO:0000313" key="2">
    <source>
        <dbReference type="Proteomes" id="UP000184069"/>
    </source>
</evidence>
<accession>A0A1M7HQK6</accession>
<dbReference type="EMBL" id="FRBM01000012">
    <property type="protein sequence ID" value="SHM30841.1"/>
    <property type="molecule type" value="Genomic_DNA"/>
</dbReference>
<dbReference type="AlphaFoldDB" id="A0A1M7HQK6"/>
<reference evidence="1 2" key="1">
    <citation type="submission" date="2016-11" db="EMBL/GenBank/DDBJ databases">
        <authorList>
            <person name="Jaros S."/>
            <person name="Januszkiewicz K."/>
            <person name="Wedrychowicz H."/>
        </authorList>
    </citation>
    <scope>NUCLEOTIDE SEQUENCE [LARGE SCALE GENOMIC DNA]</scope>
    <source>
        <strain evidence="1 2">DSM 27621</strain>
    </source>
</reference>
<protein>
    <submittedName>
        <fullName evidence="1">Uncharacterized protein</fullName>
    </submittedName>
</protein>
<dbReference type="Proteomes" id="UP000184069">
    <property type="component" value="Unassembled WGS sequence"/>
</dbReference>
<gene>
    <name evidence="1" type="ORF">SAMN05444407_112119</name>
</gene>
<sequence length="55" mass="6784">MDNGRIKDHIYYKYDGIISYEEGASRKDDYIQFKIDKDISENTNEMFYKIFYRLE</sequence>
<dbReference type="STRING" id="1423959.SAMN05444407_112119"/>
<organism evidence="1 2">
    <name type="scientific">Chryseobacterium contaminans</name>
    <dbReference type="NCBI Taxonomy" id="1423959"/>
    <lineage>
        <taxon>Bacteria</taxon>
        <taxon>Pseudomonadati</taxon>
        <taxon>Bacteroidota</taxon>
        <taxon>Flavobacteriia</taxon>
        <taxon>Flavobacteriales</taxon>
        <taxon>Weeksellaceae</taxon>
        <taxon>Chryseobacterium group</taxon>
        <taxon>Chryseobacterium</taxon>
    </lineage>
</organism>